<sequence length="147" mass="16428">MAPPFSMDLAVKIMLLLNTYSGYFGQHFIIVDMLWPHVLHRFQNATSCTLLILNYVVRYAIVLLAFGLAYAIPDLENIVPFVGMTCGISLALVFPPVLHIIVFGKTWKQGSCLSLIYNVAHNIFYVVFGVVLAVVGIYSSILDMQKQ</sequence>
<organism evidence="7 8">
    <name type="scientific">Oesophagostomum dentatum</name>
    <name type="common">Nodular worm</name>
    <dbReference type="NCBI Taxonomy" id="61180"/>
    <lineage>
        <taxon>Eukaryota</taxon>
        <taxon>Metazoa</taxon>
        <taxon>Ecdysozoa</taxon>
        <taxon>Nematoda</taxon>
        <taxon>Chromadorea</taxon>
        <taxon>Rhabditida</taxon>
        <taxon>Rhabditina</taxon>
        <taxon>Rhabditomorpha</taxon>
        <taxon>Strongyloidea</taxon>
        <taxon>Strongylidae</taxon>
        <taxon>Oesophagostomum</taxon>
    </lineage>
</organism>
<accession>A0A0B1SE07</accession>
<proteinExistence type="predicted"/>
<dbReference type="EMBL" id="KN572929">
    <property type="protein sequence ID" value="KHJ83548.1"/>
    <property type="molecule type" value="Genomic_DNA"/>
</dbReference>
<feature type="transmembrane region" description="Helical" evidence="5">
    <location>
        <begin position="78"/>
        <end position="103"/>
    </location>
</feature>
<evidence type="ECO:0000256" key="4">
    <source>
        <dbReference type="ARBA" id="ARBA00023136"/>
    </source>
</evidence>
<feature type="domain" description="Amino acid transporter transmembrane" evidence="6">
    <location>
        <begin position="9"/>
        <end position="141"/>
    </location>
</feature>
<dbReference type="OrthoDB" id="1684102at2759"/>
<dbReference type="AlphaFoldDB" id="A0A0B1SE07"/>
<evidence type="ECO:0000313" key="7">
    <source>
        <dbReference type="EMBL" id="KHJ83548.1"/>
    </source>
</evidence>
<evidence type="ECO:0000313" key="8">
    <source>
        <dbReference type="Proteomes" id="UP000053660"/>
    </source>
</evidence>
<dbReference type="InterPro" id="IPR013057">
    <property type="entry name" value="AA_transpt_TM"/>
</dbReference>
<keyword evidence="4 5" id="KW-0472">Membrane</keyword>
<protein>
    <recommendedName>
        <fullName evidence="6">Amino acid transporter transmembrane domain-containing protein</fullName>
    </recommendedName>
</protein>
<evidence type="ECO:0000259" key="6">
    <source>
        <dbReference type="Pfam" id="PF01490"/>
    </source>
</evidence>
<reference evidence="7 8" key="1">
    <citation type="submission" date="2014-03" db="EMBL/GenBank/DDBJ databases">
        <title>Draft genome of the hookworm Oesophagostomum dentatum.</title>
        <authorList>
            <person name="Mitreva M."/>
        </authorList>
    </citation>
    <scope>NUCLEOTIDE SEQUENCE [LARGE SCALE GENOMIC DNA]</scope>
    <source>
        <strain evidence="7 8">OD-Hann</strain>
    </source>
</reference>
<feature type="transmembrane region" description="Helical" evidence="5">
    <location>
        <begin position="51"/>
        <end position="72"/>
    </location>
</feature>
<dbReference type="GO" id="GO:0016020">
    <property type="term" value="C:membrane"/>
    <property type="evidence" value="ECO:0007669"/>
    <property type="project" value="UniProtKB-SubCell"/>
</dbReference>
<feature type="transmembrane region" description="Helical" evidence="5">
    <location>
        <begin position="20"/>
        <end position="39"/>
    </location>
</feature>
<comment type="subcellular location">
    <subcellularLocation>
        <location evidence="1">Membrane</location>
    </subcellularLocation>
</comment>
<dbReference type="Proteomes" id="UP000053660">
    <property type="component" value="Unassembled WGS sequence"/>
</dbReference>
<keyword evidence="8" id="KW-1185">Reference proteome</keyword>
<name>A0A0B1SE07_OESDE</name>
<evidence type="ECO:0000256" key="3">
    <source>
        <dbReference type="ARBA" id="ARBA00022989"/>
    </source>
</evidence>
<feature type="transmembrane region" description="Helical" evidence="5">
    <location>
        <begin position="115"/>
        <end position="141"/>
    </location>
</feature>
<evidence type="ECO:0000256" key="1">
    <source>
        <dbReference type="ARBA" id="ARBA00004370"/>
    </source>
</evidence>
<evidence type="ECO:0000256" key="2">
    <source>
        <dbReference type="ARBA" id="ARBA00022692"/>
    </source>
</evidence>
<keyword evidence="2 5" id="KW-0812">Transmembrane</keyword>
<keyword evidence="3 5" id="KW-1133">Transmembrane helix</keyword>
<gene>
    <name evidence="7" type="ORF">OESDEN_16752</name>
</gene>
<dbReference type="Pfam" id="PF01490">
    <property type="entry name" value="Aa_trans"/>
    <property type="match status" value="1"/>
</dbReference>
<evidence type="ECO:0000256" key="5">
    <source>
        <dbReference type="SAM" id="Phobius"/>
    </source>
</evidence>